<dbReference type="AlphaFoldDB" id="A0A6J4R206"/>
<protein>
    <submittedName>
        <fullName evidence="5">Type III restriction-modification system methylation subunit</fullName>
        <ecNumber evidence="5">2.1.1.72</ecNumber>
    </submittedName>
</protein>
<accession>A0A6J4R206</accession>
<dbReference type="GO" id="GO:0008170">
    <property type="term" value="F:N-methyltransferase activity"/>
    <property type="evidence" value="ECO:0007669"/>
    <property type="project" value="InterPro"/>
</dbReference>
<sequence>MSDAFARLQDLLRQLFQFESKELDFGIYRIMNHKRGEIERFVQNGLAEAVEEALRGGAVARQSAQTEELRQTMDRIKESFGEYAISPKGDLNESFHETPLGKQYLELRSRAGEPVDLEELKAEIFNHVYTFFSRYYDNGDFLSRRRYSRRQKYAVPYNGEEVYLHWANADQYYVKTGEHFTDYRFKNNGVTVHFELAAANTEQNNVKGERRFFVPRAKEASYDGDVCTLTILFEYRPLTGREKTASGTRNQQERIIEEATADLPACLKKHPEALAALEPASELERHLRRYTRRNTSDFFVHKDLKGFLEGELDFYLKNEVLNVDDLEAWGPERSDSWFEVMRAIKGVGRSVIAFLAQIEDFQKKLFEKKKLVVSTGYCLTLDRVPEELYPEVAANDAQREEWVRLFNTDEIEENITQPGYSEPLTTEFLKANPFLVLDTKHFDEDFEDRLLASIEDLDGQTDGLLIESENFQALNLLQERYREQVKCIYIDPPYNTGGDGFLYKDSYQHSSWMSMMEDRLRAGRESLTEDGIMFASIDDNEVDNLRVLMNKVLDAENFIAELVWEKGRKNDAKLFSVGHEYMLVYARSLATLRKRGVVWREPKPGAQEIWNEYRRLREKHGEYHQAVEDALQEWFKNLPKDNPSKALSRYRRIDENGP</sequence>
<dbReference type="GO" id="GO:0032259">
    <property type="term" value="P:methylation"/>
    <property type="evidence" value="ECO:0007669"/>
    <property type="project" value="UniProtKB-KW"/>
</dbReference>
<feature type="domain" description="DNA methylase N-4/N-6" evidence="4">
    <location>
        <begin position="485"/>
        <end position="619"/>
    </location>
</feature>
<evidence type="ECO:0000256" key="2">
    <source>
        <dbReference type="ARBA" id="ARBA00022603"/>
    </source>
</evidence>
<dbReference type="EMBL" id="CADCVG010000109">
    <property type="protein sequence ID" value="CAA9461937.1"/>
    <property type="molecule type" value="Genomic_DNA"/>
</dbReference>
<keyword evidence="3 5" id="KW-0808">Transferase</keyword>
<dbReference type="InterPro" id="IPR002941">
    <property type="entry name" value="DNA_methylase_N4/N6"/>
</dbReference>
<dbReference type="GO" id="GO:0003677">
    <property type="term" value="F:DNA binding"/>
    <property type="evidence" value="ECO:0007669"/>
    <property type="project" value="InterPro"/>
</dbReference>
<evidence type="ECO:0000313" key="5">
    <source>
        <dbReference type="EMBL" id="CAA9461937.1"/>
    </source>
</evidence>
<reference evidence="5" key="1">
    <citation type="submission" date="2020-02" db="EMBL/GenBank/DDBJ databases">
        <authorList>
            <person name="Meier V. D."/>
        </authorList>
    </citation>
    <scope>NUCLEOTIDE SEQUENCE</scope>
    <source>
        <strain evidence="5">AVDCRST_MAG14</strain>
    </source>
</reference>
<comment type="similarity">
    <text evidence="1">Belongs to the N(4)/N(6)-methyltransferase family.</text>
</comment>
<dbReference type="PROSITE" id="PS00092">
    <property type="entry name" value="N6_MTASE"/>
    <property type="match status" value="1"/>
</dbReference>
<gene>
    <name evidence="5" type="ORF">AVDCRST_MAG14-2593</name>
</gene>
<name>A0A6J4R206_9ACTN</name>
<dbReference type="GO" id="GO:0009007">
    <property type="term" value="F:site-specific DNA-methyltransferase (adenine-specific) activity"/>
    <property type="evidence" value="ECO:0007669"/>
    <property type="project" value="UniProtKB-EC"/>
</dbReference>
<proteinExistence type="inferred from homology"/>
<dbReference type="InterPro" id="IPR002052">
    <property type="entry name" value="DNA_methylase_N6_adenine_CS"/>
</dbReference>
<keyword evidence="2 5" id="KW-0489">Methyltransferase</keyword>
<dbReference type="Pfam" id="PF01555">
    <property type="entry name" value="N6_N4_Mtase"/>
    <property type="match status" value="1"/>
</dbReference>
<dbReference type="SUPFAM" id="SSF53335">
    <property type="entry name" value="S-adenosyl-L-methionine-dependent methyltransferases"/>
    <property type="match status" value="1"/>
</dbReference>
<dbReference type="InterPro" id="IPR029063">
    <property type="entry name" value="SAM-dependent_MTases_sf"/>
</dbReference>
<dbReference type="Gene3D" id="3.40.50.150">
    <property type="entry name" value="Vaccinia Virus protein VP39"/>
    <property type="match status" value="1"/>
</dbReference>
<dbReference type="EC" id="2.1.1.72" evidence="5"/>
<evidence type="ECO:0000256" key="1">
    <source>
        <dbReference type="ARBA" id="ARBA00006594"/>
    </source>
</evidence>
<evidence type="ECO:0000256" key="3">
    <source>
        <dbReference type="ARBA" id="ARBA00022679"/>
    </source>
</evidence>
<organism evidence="5">
    <name type="scientific">uncultured Rubrobacteraceae bacterium</name>
    <dbReference type="NCBI Taxonomy" id="349277"/>
    <lineage>
        <taxon>Bacteria</taxon>
        <taxon>Bacillati</taxon>
        <taxon>Actinomycetota</taxon>
        <taxon>Rubrobacteria</taxon>
        <taxon>Rubrobacterales</taxon>
        <taxon>Rubrobacteraceae</taxon>
        <taxon>environmental samples</taxon>
    </lineage>
</organism>
<evidence type="ECO:0000259" key="4">
    <source>
        <dbReference type="Pfam" id="PF01555"/>
    </source>
</evidence>